<feature type="domain" description="DhaL" evidence="5">
    <location>
        <begin position="364"/>
        <end position="563"/>
    </location>
</feature>
<dbReference type="GO" id="GO:0005524">
    <property type="term" value="F:ATP binding"/>
    <property type="evidence" value="ECO:0007669"/>
    <property type="project" value="UniProtKB-KW"/>
</dbReference>
<dbReference type="Pfam" id="PF02733">
    <property type="entry name" value="Dak1"/>
    <property type="match status" value="1"/>
</dbReference>
<evidence type="ECO:0000313" key="8">
    <source>
        <dbReference type="Proteomes" id="UP000070107"/>
    </source>
</evidence>
<keyword evidence="8" id="KW-1185">Reference proteome</keyword>
<feature type="domain" description="DhaK" evidence="6">
    <location>
        <begin position="7"/>
        <end position="330"/>
    </location>
</feature>
<evidence type="ECO:0000259" key="6">
    <source>
        <dbReference type="PROSITE" id="PS51481"/>
    </source>
</evidence>
<dbReference type="PANTHER" id="PTHR28629:SF4">
    <property type="entry name" value="TRIOKINASE_FMN CYCLASE"/>
    <property type="match status" value="1"/>
</dbReference>
<dbReference type="SUPFAM" id="SSF101473">
    <property type="entry name" value="DhaL-like"/>
    <property type="match status" value="1"/>
</dbReference>
<evidence type="ECO:0000256" key="1">
    <source>
        <dbReference type="ARBA" id="ARBA00022679"/>
    </source>
</evidence>
<organism evidence="7 8">
    <name type="scientific">Paramesorhizobium deserti</name>
    <dbReference type="NCBI Taxonomy" id="1494590"/>
    <lineage>
        <taxon>Bacteria</taxon>
        <taxon>Pseudomonadati</taxon>
        <taxon>Pseudomonadota</taxon>
        <taxon>Alphaproteobacteria</taxon>
        <taxon>Hyphomicrobiales</taxon>
        <taxon>Phyllobacteriaceae</taxon>
        <taxon>Paramesorhizobium</taxon>
    </lineage>
</organism>
<evidence type="ECO:0000313" key="7">
    <source>
        <dbReference type="EMBL" id="KXF74708.1"/>
    </source>
</evidence>
<dbReference type="FunFam" id="3.30.1180.20:FF:000001">
    <property type="entry name" value="Dihydroxyacetone kinase 1"/>
    <property type="match status" value="1"/>
</dbReference>
<reference evidence="7 8" key="1">
    <citation type="submission" date="2015-11" db="EMBL/GenBank/DDBJ databases">
        <title>Draft genome sequence of Paramesorhizobium deserti A-3-E, a strain highly resistant to diverse beta-lactam antibiotics.</title>
        <authorList>
            <person name="Lv R."/>
            <person name="Yang X."/>
            <person name="Fang N."/>
            <person name="Guo J."/>
            <person name="Luo X."/>
            <person name="Peng F."/>
            <person name="Yang R."/>
            <person name="Cui Y."/>
            <person name="Fang C."/>
            <person name="Song Y."/>
        </authorList>
    </citation>
    <scope>NUCLEOTIDE SEQUENCE [LARGE SCALE GENOMIC DNA]</scope>
    <source>
        <strain evidence="7 8">A-3-E</strain>
    </source>
</reference>
<dbReference type="PANTHER" id="PTHR28629">
    <property type="entry name" value="TRIOKINASE/FMN CYCLASE"/>
    <property type="match status" value="1"/>
</dbReference>
<dbReference type="PROSITE" id="PS51480">
    <property type="entry name" value="DHAL"/>
    <property type="match status" value="1"/>
</dbReference>
<dbReference type="InterPro" id="IPR036117">
    <property type="entry name" value="DhaL_dom_sf"/>
</dbReference>
<keyword evidence="3 7" id="KW-0418">Kinase</keyword>
<dbReference type="GO" id="GO:0005829">
    <property type="term" value="C:cytosol"/>
    <property type="evidence" value="ECO:0007669"/>
    <property type="project" value="TreeGrafter"/>
</dbReference>
<evidence type="ECO:0000256" key="3">
    <source>
        <dbReference type="ARBA" id="ARBA00022777"/>
    </source>
</evidence>
<keyword evidence="4" id="KW-0067">ATP-binding</keyword>
<dbReference type="SMART" id="SM01120">
    <property type="entry name" value="Dak2"/>
    <property type="match status" value="1"/>
</dbReference>
<dbReference type="InterPro" id="IPR004007">
    <property type="entry name" value="DhaL_dom"/>
</dbReference>
<dbReference type="Pfam" id="PF02734">
    <property type="entry name" value="Dak2"/>
    <property type="match status" value="1"/>
</dbReference>
<dbReference type="Gene3D" id="3.30.1180.20">
    <property type="entry name" value="Dihydroxyacetone kinase, domain 2"/>
    <property type="match status" value="1"/>
</dbReference>
<proteinExistence type="predicted"/>
<keyword evidence="1" id="KW-0808">Transferase</keyword>
<protein>
    <submittedName>
        <fullName evidence="7">Dihydroxyacetone kinase</fullName>
    </submittedName>
</protein>
<dbReference type="RefSeq" id="WP_068885280.1">
    <property type="nucleotide sequence ID" value="NZ_LNTU01000041.1"/>
</dbReference>
<dbReference type="Gene3D" id="1.25.40.340">
    <property type="match status" value="1"/>
</dbReference>
<dbReference type="Proteomes" id="UP000070107">
    <property type="component" value="Unassembled WGS sequence"/>
</dbReference>
<evidence type="ECO:0000259" key="5">
    <source>
        <dbReference type="PROSITE" id="PS51480"/>
    </source>
</evidence>
<dbReference type="GO" id="GO:0019563">
    <property type="term" value="P:glycerol catabolic process"/>
    <property type="evidence" value="ECO:0007669"/>
    <property type="project" value="TreeGrafter"/>
</dbReference>
<dbReference type="SUPFAM" id="SSF82549">
    <property type="entry name" value="DAK1/DegV-like"/>
    <property type="match status" value="1"/>
</dbReference>
<comment type="caution">
    <text evidence="7">The sequence shown here is derived from an EMBL/GenBank/DDBJ whole genome shotgun (WGS) entry which is preliminary data.</text>
</comment>
<dbReference type="InterPro" id="IPR050861">
    <property type="entry name" value="Dihydroxyacetone_Kinase"/>
</dbReference>
<dbReference type="FunFam" id="3.40.50.10440:FF:000001">
    <property type="entry name" value="Dihydroxyacetone kinase, DhaK subunit"/>
    <property type="match status" value="1"/>
</dbReference>
<dbReference type="OrthoDB" id="9806345at2"/>
<sequence>MKKLINDPRAAVREMLEGLADVSPHLALLADENVILRGDLPEPADRKVAVISGGGSGHEPAHAGYVGEGMLTAAVAGDVFTSPSVDAVLAAILASAGPAGALLIIKNYTGDRLNFSLAAELARKEGIPTETMIVADDVALRDIVARDRRRGIAGTVLVHKIAGAAAEKGLPLADVARLARSAASEVATMGIGLGACTVPTAGKPSFELGENEIEFGLGIHGEKGVRRSHIQSADKIVDQIVDTLLTDMGPFGTRSVALFVNGLGATPPMELSIVARQALSVLRARGCRVAKAWVGNFMTALEMPGCSLSLLPLDEERISLLDAPSRAAAWPGPGDIAERRNNVMSAHPAADATPETSAPGPVSTQLKTVVDAVADALEQAESHLTELDSLAGDGDLGASMERGAQALRALPSSAFSTPETLFVAMANTLRRTIAGSSGPFYATALVRAARRLSGISMPDTAQWGAAFADAVHSVSEIGGAKPGDRTMFDALSAALDGWRQAQEAGETGERSWQHAAASAREAAKATANMKPRLGRASYLGDRAVGTPDGGAVAVAIWMEAIAEVLRASAIQRASA</sequence>
<dbReference type="GO" id="GO:0004371">
    <property type="term" value="F:glycerone kinase activity"/>
    <property type="evidence" value="ECO:0007669"/>
    <property type="project" value="InterPro"/>
</dbReference>
<keyword evidence="2" id="KW-0547">Nucleotide-binding</keyword>
<dbReference type="InterPro" id="IPR004006">
    <property type="entry name" value="DhaK_dom"/>
</dbReference>
<dbReference type="PROSITE" id="PS51481">
    <property type="entry name" value="DHAK"/>
    <property type="match status" value="1"/>
</dbReference>
<dbReference type="NCBIfam" id="NF011049">
    <property type="entry name" value="PRK14479.1"/>
    <property type="match status" value="1"/>
</dbReference>
<dbReference type="STRING" id="1494590.ATN84_22705"/>
<evidence type="ECO:0000256" key="2">
    <source>
        <dbReference type="ARBA" id="ARBA00022741"/>
    </source>
</evidence>
<dbReference type="EMBL" id="LNTU01000041">
    <property type="protein sequence ID" value="KXF74708.1"/>
    <property type="molecule type" value="Genomic_DNA"/>
</dbReference>
<dbReference type="Gene3D" id="3.40.50.10440">
    <property type="entry name" value="Dihydroxyacetone kinase, domain 1"/>
    <property type="match status" value="1"/>
</dbReference>
<dbReference type="FunFam" id="1.25.40.340:FF:000002">
    <property type="entry name" value="Dihydroxyacetone kinase, L subunit"/>
    <property type="match status" value="1"/>
</dbReference>
<dbReference type="AlphaFoldDB" id="A0A135HNC0"/>
<gene>
    <name evidence="7" type="ORF">ATN84_22705</name>
</gene>
<name>A0A135HNC0_9HYPH</name>
<evidence type="ECO:0000256" key="4">
    <source>
        <dbReference type="ARBA" id="ARBA00022840"/>
    </source>
</evidence>
<accession>A0A135HNC0</accession>